<organism evidence="2 3">
    <name type="scientific">Pinibacter soli</name>
    <dbReference type="NCBI Taxonomy" id="3044211"/>
    <lineage>
        <taxon>Bacteria</taxon>
        <taxon>Pseudomonadati</taxon>
        <taxon>Bacteroidota</taxon>
        <taxon>Chitinophagia</taxon>
        <taxon>Chitinophagales</taxon>
        <taxon>Chitinophagaceae</taxon>
        <taxon>Pinibacter</taxon>
    </lineage>
</organism>
<dbReference type="RefSeq" id="WP_282333456.1">
    <property type="nucleotide sequence ID" value="NZ_JASBRG010000003.1"/>
</dbReference>
<evidence type="ECO:0000313" key="3">
    <source>
        <dbReference type="Proteomes" id="UP001226434"/>
    </source>
</evidence>
<evidence type="ECO:0000313" key="2">
    <source>
        <dbReference type="EMBL" id="MDI3319342.1"/>
    </source>
</evidence>
<feature type="signal peptide" evidence="1">
    <location>
        <begin position="1"/>
        <end position="22"/>
    </location>
</feature>
<comment type="caution">
    <text evidence="2">The sequence shown here is derived from an EMBL/GenBank/DDBJ whole genome shotgun (WGS) entry which is preliminary data.</text>
</comment>
<proteinExistence type="predicted"/>
<gene>
    <name evidence="2" type="ORF">QJ048_06135</name>
</gene>
<name>A0ABT6R9V6_9BACT</name>
<dbReference type="EMBL" id="JASBRG010000003">
    <property type="protein sequence ID" value="MDI3319342.1"/>
    <property type="molecule type" value="Genomic_DNA"/>
</dbReference>
<dbReference type="Proteomes" id="UP001226434">
    <property type="component" value="Unassembled WGS sequence"/>
</dbReference>
<keyword evidence="1" id="KW-0732">Signal</keyword>
<feature type="chain" id="PRO_5047413047" evidence="1">
    <location>
        <begin position="23"/>
        <end position="340"/>
    </location>
</feature>
<sequence length="340" mass="39393">MKKQCFCLFICCTLFFIDKVFAQEKKFQQIQLPEEISGVAEEFSGMALWNNRVYLLPQYGDQQKKERLVEDNFFIYSILIDSINLTLDNNIPLTKFQKIKVKNLDKLQQEVKEGYEGFEAILIMNGTVFMNIETHDNFTNCYMLKGNLDTTTNELTIDTGKVMRLKRWFNWENAGFESIAYIPSENKLLTAYEANFHTVNYAYLVDTGFASESVRTQIPMLPFRITDLFMGDKIYALNYYYHGDHAIYADSTINDIKTTIPELAEQLNTDPDYLKEKNHEYARIVSLDSLSDTKWKQVATFPGVKNNWEGMVLFRKGALIVSDANNNAPHQVTTLAYIEF</sequence>
<evidence type="ECO:0000256" key="1">
    <source>
        <dbReference type="SAM" id="SignalP"/>
    </source>
</evidence>
<reference evidence="2 3" key="1">
    <citation type="submission" date="2023-05" db="EMBL/GenBank/DDBJ databases">
        <title>Genome sequence of Pinibacter sp. MAH-24.</title>
        <authorList>
            <person name="Huq M.A."/>
        </authorList>
    </citation>
    <scope>NUCLEOTIDE SEQUENCE [LARGE SCALE GENOMIC DNA]</scope>
    <source>
        <strain evidence="2 3">MAH-24</strain>
    </source>
</reference>
<accession>A0ABT6R9V6</accession>
<protein>
    <submittedName>
        <fullName evidence="2">Uncharacterized protein</fullName>
    </submittedName>
</protein>
<keyword evidence="3" id="KW-1185">Reference proteome</keyword>